<feature type="domain" description="Protein SirB1 N-terminal" evidence="2">
    <location>
        <begin position="38"/>
        <end position="205"/>
    </location>
</feature>
<evidence type="ECO:0000313" key="4">
    <source>
        <dbReference type="Proteomes" id="UP000243793"/>
    </source>
</evidence>
<dbReference type="EMBL" id="CP021376">
    <property type="protein sequence ID" value="ART81121.1"/>
    <property type="molecule type" value="Genomic_DNA"/>
</dbReference>
<evidence type="ECO:0000313" key="3">
    <source>
        <dbReference type="EMBL" id="ART81121.1"/>
    </source>
</evidence>
<dbReference type="SUPFAM" id="SSF48452">
    <property type="entry name" value="TPR-like"/>
    <property type="match status" value="1"/>
</dbReference>
<dbReference type="Pfam" id="PF13371">
    <property type="entry name" value="TPR_9"/>
    <property type="match status" value="1"/>
</dbReference>
<protein>
    <recommendedName>
        <fullName evidence="2">Protein SirB1 N-terminal domain-containing protein</fullName>
    </recommendedName>
</protein>
<dbReference type="Proteomes" id="UP000243793">
    <property type="component" value="Chromosome"/>
</dbReference>
<gene>
    <name evidence="3" type="ORF">CBP12_06210</name>
</gene>
<accession>A0A1Y0D0K3</accession>
<organism evidence="3 4">
    <name type="scientific">Oceanisphaera avium</name>
    <dbReference type="NCBI Taxonomy" id="1903694"/>
    <lineage>
        <taxon>Bacteria</taxon>
        <taxon>Pseudomonadati</taxon>
        <taxon>Pseudomonadota</taxon>
        <taxon>Gammaproteobacteria</taxon>
        <taxon>Aeromonadales</taxon>
        <taxon>Aeromonadaceae</taxon>
        <taxon>Oceanisphaera</taxon>
    </lineage>
</organism>
<dbReference type="PANTHER" id="PTHR31350">
    <property type="entry name" value="SI:DKEY-261L7.2"/>
    <property type="match status" value="1"/>
</dbReference>
<dbReference type="InterPro" id="IPR011990">
    <property type="entry name" value="TPR-like_helical_dom_sf"/>
</dbReference>
<evidence type="ECO:0000259" key="2">
    <source>
        <dbReference type="Pfam" id="PF13369"/>
    </source>
</evidence>
<dbReference type="InterPro" id="IPR032698">
    <property type="entry name" value="SirB1_N"/>
</dbReference>
<keyword evidence="4" id="KW-1185">Reference proteome</keyword>
<dbReference type="Pfam" id="PF13369">
    <property type="entry name" value="Transglut_core2"/>
    <property type="match status" value="1"/>
</dbReference>
<dbReference type="KEGG" id="ocm:CBP12_06210"/>
<dbReference type="PANTHER" id="PTHR31350:SF21">
    <property type="entry name" value="F-BOX ONLY PROTEIN 21"/>
    <property type="match status" value="1"/>
</dbReference>
<name>A0A1Y0D0K3_9GAMM</name>
<sequence>MLNSQVSRSWQVDALPSLMTMALDIVESLYGLPARTRAQHDLAQLEAELASYMAQDSEGMLPSQQLLAALYGPMGLVGDWEQFFAVDNCLMDRILSRRRGIPVSMAVLLLHLCEHFNIEAEGINFPGHFLVRVFDELTAKDSLEKSAEINLERCAASQIIDPFSGQRLSHHHIELLLRGARGNLAKLSAKHLVAAEPLDIILRLLDVTKASFIHHKHFRHALMCSQLLISLRPDCPLERRDRGFLYEQLECHQLASEDFEYFIEQCPDDPLADVLQVQALALDLLAPVLH</sequence>
<comment type="similarity">
    <text evidence="1">Belongs to the UPF0162 family.</text>
</comment>
<dbReference type="OrthoDB" id="232498at2"/>
<dbReference type="AlphaFoldDB" id="A0A1Y0D0K3"/>
<reference evidence="4" key="1">
    <citation type="submission" date="2017-05" db="EMBL/GenBank/DDBJ databases">
        <authorList>
            <person name="Sung H."/>
        </authorList>
    </citation>
    <scope>NUCLEOTIDE SEQUENCE [LARGE SCALE GENOMIC DNA]</scope>
    <source>
        <strain evidence="4">AMac2203</strain>
    </source>
</reference>
<evidence type="ECO:0000256" key="1">
    <source>
        <dbReference type="ARBA" id="ARBA00007100"/>
    </source>
</evidence>
<proteinExistence type="inferred from homology"/>